<accession>A0A2S6MYM8</accession>
<name>A0A2S6MYM8_RHOGL</name>
<dbReference type="InterPro" id="IPR002716">
    <property type="entry name" value="PIN_dom"/>
</dbReference>
<reference evidence="2 3" key="1">
    <citation type="journal article" date="2018" name="Arch. Microbiol.">
        <title>New insights into the metabolic potential of the phototrophic purple bacterium Rhodopila globiformis DSM 161(T) from its draft genome sequence and evidence for a vanadium-dependent nitrogenase.</title>
        <authorList>
            <person name="Imhoff J.F."/>
            <person name="Rahn T."/>
            <person name="Kunzel S."/>
            <person name="Neulinger S.C."/>
        </authorList>
    </citation>
    <scope>NUCLEOTIDE SEQUENCE [LARGE SCALE GENOMIC DNA]</scope>
    <source>
        <strain evidence="2 3">DSM 161</strain>
    </source>
</reference>
<evidence type="ECO:0000259" key="1">
    <source>
        <dbReference type="Pfam" id="PF13470"/>
    </source>
</evidence>
<dbReference type="Proteomes" id="UP000239724">
    <property type="component" value="Unassembled WGS sequence"/>
</dbReference>
<gene>
    <name evidence="2" type="ORF">CCS01_27280</name>
</gene>
<organism evidence="2 3">
    <name type="scientific">Rhodopila globiformis</name>
    <name type="common">Rhodopseudomonas globiformis</name>
    <dbReference type="NCBI Taxonomy" id="1071"/>
    <lineage>
        <taxon>Bacteria</taxon>
        <taxon>Pseudomonadati</taxon>
        <taxon>Pseudomonadota</taxon>
        <taxon>Alphaproteobacteria</taxon>
        <taxon>Acetobacterales</taxon>
        <taxon>Acetobacteraceae</taxon>
        <taxon>Rhodopila</taxon>
    </lineage>
</organism>
<dbReference type="SUPFAM" id="SSF88723">
    <property type="entry name" value="PIN domain-like"/>
    <property type="match status" value="1"/>
</dbReference>
<comment type="caution">
    <text evidence="2">The sequence shown here is derived from an EMBL/GenBank/DDBJ whole genome shotgun (WGS) entry which is preliminary data.</text>
</comment>
<protein>
    <submittedName>
        <fullName evidence="2">Putative toxin-antitoxin system toxin component, PIN family</fullName>
    </submittedName>
</protein>
<dbReference type="PANTHER" id="PTHR34610">
    <property type="entry name" value="SSL7007 PROTEIN"/>
    <property type="match status" value="1"/>
</dbReference>
<dbReference type="PANTHER" id="PTHR34610:SF3">
    <property type="entry name" value="SSL7007 PROTEIN"/>
    <property type="match status" value="1"/>
</dbReference>
<dbReference type="EMBL" id="NHRY01000258">
    <property type="protein sequence ID" value="PPQ27456.1"/>
    <property type="molecule type" value="Genomic_DNA"/>
</dbReference>
<dbReference type="InterPro" id="IPR029060">
    <property type="entry name" value="PIN-like_dom_sf"/>
</dbReference>
<evidence type="ECO:0000313" key="2">
    <source>
        <dbReference type="EMBL" id="PPQ27456.1"/>
    </source>
</evidence>
<dbReference type="NCBIfam" id="TIGR00305">
    <property type="entry name" value="putative toxin-antitoxin system toxin component, PIN family"/>
    <property type="match status" value="1"/>
</dbReference>
<dbReference type="InterPro" id="IPR002850">
    <property type="entry name" value="PIN_toxin-like"/>
</dbReference>
<dbReference type="AlphaFoldDB" id="A0A2S6MYM8"/>
<evidence type="ECO:0000313" key="3">
    <source>
        <dbReference type="Proteomes" id="UP000239724"/>
    </source>
</evidence>
<dbReference type="Pfam" id="PF13470">
    <property type="entry name" value="PIN_3"/>
    <property type="match status" value="1"/>
</dbReference>
<keyword evidence="3" id="KW-1185">Reference proteome</keyword>
<sequence>MRCVLDTNVVVAAMHSPAGASAELLRMTRRGEITPLANVALALEYEATCQMAEHILAAGIDRHDANVFIDAVLAMVEPVETHFLWRPQLRDPGDELVLEAAVNGRATAIVTFNQRDFGEVPARFGIEVLAPAEAMRRIKL</sequence>
<dbReference type="OrthoDB" id="5243920at2"/>
<proteinExistence type="predicted"/>
<feature type="domain" description="PIN" evidence="1">
    <location>
        <begin position="2"/>
        <end position="115"/>
    </location>
</feature>